<reference evidence="3 4" key="1">
    <citation type="submission" date="2020-04" db="EMBL/GenBank/DDBJ databases">
        <authorList>
            <person name="Laetsch R D."/>
            <person name="Stevens L."/>
            <person name="Kumar S."/>
            <person name="Blaxter L. M."/>
        </authorList>
    </citation>
    <scope>NUCLEOTIDE SEQUENCE [LARGE SCALE GENOMIC DNA]</scope>
</reference>
<evidence type="ECO:0000313" key="4">
    <source>
        <dbReference type="Proteomes" id="UP000494206"/>
    </source>
</evidence>
<dbReference type="EMBL" id="CADEPM010000003">
    <property type="protein sequence ID" value="CAB3403269.1"/>
    <property type="molecule type" value="Genomic_DNA"/>
</dbReference>
<accession>A0A8S1EYS9</accession>
<evidence type="ECO:0000256" key="1">
    <source>
        <dbReference type="SAM" id="MobiDB-lite"/>
    </source>
</evidence>
<evidence type="ECO:0000256" key="2">
    <source>
        <dbReference type="SAM" id="SignalP"/>
    </source>
</evidence>
<name>A0A8S1EYS9_9PELO</name>
<dbReference type="OrthoDB" id="5876950at2759"/>
<feature type="region of interest" description="Disordered" evidence="1">
    <location>
        <begin position="220"/>
        <end position="306"/>
    </location>
</feature>
<sequence>MKKFFLIFRLACLIRSFEFEINKDRKYLFDDVLEPEVLIGSPDQISKDQVLQAFREWERLSVAIVKNSTAGLAEDYRKAMPCFPGPDLGDPNSLLPVVPSCEKLTALNPIGSLGSASEAILKAHTQKLATIADFLPTSETSAEIRALRNDTRDEFKSIASTVDILECLNIDRTSIASNSTLADVLCDAANICDGDETHKCLTATTSDALRRFLFNGASRSTKSGKLEKSTTRVSRITGKLSRSTNGYRDPNRRSTMTNGSVRSQMNSTPSGRSTVRNEFSRPSGTTTQGNEPVDIERSSVSGSEVKRSTVEYRTPMGVDLPDVNKSIGNSNRSNEIATRKMSTPTTLKVGLKAHDRVSQRFKQVPEDGCFNLSALKSGLNLTQLKIGDICDIRGSTLDLKKIQHLSISDIGGISNLKAIIDDPSSLQKLIMKKLPELNAKFGDILTTNFSDPKVVRMIFRLVRNSIFEIVQKLLKSEDCFNISTIPNFDMSLMVRDAACQYANLCDAQRIEDCLGINDSELAQIENLTIADVVEILPDDVRQIIANPKILKEIKKNFTMKILPAVNSTKLESILECFNVSSRNFEKIDLNLSSLNAACKYGNVCNIAKLEQCLGGSVEELGELKNLSILELAKKLPNNQHRIINDANDLKNLLLSKLENFTKQPQNFTEIVENRIVNNSVGENLESDDKLIDKIVELSKNDSQVGDVKSIAQNLGISGKNISKDLIDKGVGLAKNFGANLKDIFG</sequence>
<evidence type="ECO:0008006" key="5">
    <source>
        <dbReference type="Google" id="ProtNLM"/>
    </source>
</evidence>
<dbReference type="Proteomes" id="UP000494206">
    <property type="component" value="Unassembled WGS sequence"/>
</dbReference>
<feature type="signal peptide" evidence="2">
    <location>
        <begin position="1"/>
        <end position="16"/>
    </location>
</feature>
<feature type="chain" id="PRO_5035925052" description="Domain of unknown function WSN domain-containing protein" evidence="2">
    <location>
        <begin position="17"/>
        <end position="745"/>
    </location>
</feature>
<organism evidence="3 4">
    <name type="scientific">Caenorhabditis bovis</name>
    <dbReference type="NCBI Taxonomy" id="2654633"/>
    <lineage>
        <taxon>Eukaryota</taxon>
        <taxon>Metazoa</taxon>
        <taxon>Ecdysozoa</taxon>
        <taxon>Nematoda</taxon>
        <taxon>Chromadorea</taxon>
        <taxon>Rhabditida</taxon>
        <taxon>Rhabditina</taxon>
        <taxon>Rhabditomorpha</taxon>
        <taxon>Rhabditoidea</taxon>
        <taxon>Rhabditidae</taxon>
        <taxon>Peloderinae</taxon>
        <taxon>Caenorhabditis</taxon>
    </lineage>
</organism>
<keyword evidence="4" id="KW-1185">Reference proteome</keyword>
<evidence type="ECO:0000313" key="3">
    <source>
        <dbReference type="EMBL" id="CAB3403269.1"/>
    </source>
</evidence>
<dbReference type="AlphaFoldDB" id="A0A8S1EYS9"/>
<proteinExistence type="predicted"/>
<keyword evidence="2" id="KW-0732">Signal</keyword>
<comment type="caution">
    <text evidence="3">The sequence shown here is derived from an EMBL/GenBank/DDBJ whole genome shotgun (WGS) entry which is preliminary data.</text>
</comment>
<gene>
    <name evidence="3" type="ORF">CBOVIS_LOCUS5769</name>
</gene>
<protein>
    <recommendedName>
        <fullName evidence="5">Domain of unknown function WSN domain-containing protein</fullName>
    </recommendedName>
</protein>
<feature type="compositionally biased region" description="Polar residues" evidence="1">
    <location>
        <begin position="253"/>
        <end position="290"/>
    </location>
</feature>